<comment type="caution">
    <text evidence="3">The sequence shown here is derived from an EMBL/GenBank/DDBJ whole genome shotgun (WGS) entry which is preliminary data.</text>
</comment>
<keyword evidence="4" id="KW-1185">Reference proteome</keyword>
<feature type="region of interest" description="Disordered" evidence="1">
    <location>
        <begin position="1"/>
        <end position="24"/>
    </location>
</feature>
<feature type="transmembrane region" description="Helical" evidence="2">
    <location>
        <begin position="356"/>
        <end position="380"/>
    </location>
</feature>
<feature type="transmembrane region" description="Helical" evidence="2">
    <location>
        <begin position="284"/>
        <end position="304"/>
    </location>
</feature>
<name>A0ABW5E6L7_9GAMM</name>
<dbReference type="Proteomes" id="UP001597425">
    <property type="component" value="Unassembled WGS sequence"/>
</dbReference>
<reference evidence="4" key="1">
    <citation type="journal article" date="2019" name="Int. J. Syst. Evol. Microbiol.">
        <title>The Global Catalogue of Microorganisms (GCM) 10K type strain sequencing project: providing services to taxonomists for standard genome sequencing and annotation.</title>
        <authorList>
            <consortium name="The Broad Institute Genomics Platform"/>
            <consortium name="The Broad Institute Genome Sequencing Center for Infectious Disease"/>
            <person name="Wu L."/>
            <person name="Ma J."/>
        </authorList>
    </citation>
    <scope>NUCLEOTIDE SEQUENCE [LARGE SCALE GENOMIC DNA]</scope>
    <source>
        <strain evidence="4">KCTC 12848</strain>
    </source>
</reference>
<keyword evidence="2" id="KW-0812">Transmembrane</keyword>
<gene>
    <name evidence="3" type="ORF">ACFSKX_01110</name>
</gene>
<feature type="transmembrane region" description="Helical" evidence="2">
    <location>
        <begin position="316"/>
        <end position="336"/>
    </location>
</feature>
<feature type="transmembrane region" description="Helical" evidence="2">
    <location>
        <begin position="249"/>
        <end position="272"/>
    </location>
</feature>
<protein>
    <submittedName>
        <fullName evidence="3">DUF3667 domain-containing protein</fullName>
    </submittedName>
</protein>
<dbReference type="EMBL" id="JBHUJD010000001">
    <property type="protein sequence ID" value="MFD2309002.1"/>
    <property type="molecule type" value="Genomic_DNA"/>
</dbReference>
<evidence type="ECO:0000313" key="3">
    <source>
        <dbReference type="EMBL" id="MFD2309002.1"/>
    </source>
</evidence>
<evidence type="ECO:0000256" key="2">
    <source>
        <dbReference type="SAM" id="Phobius"/>
    </source>
</evidence>
<evidence type="ECO:0000256" key="1">
    <source>
        <dbReference type="SAM" id="MobiDB-lite"/>
    </source>
</evidence>
<organism evidence="3 4">
    <name type="scientific">Microbulbifer halophilus</name>
    <dbReference type="NCBI Taxonomy" id="453963"/>
    <lineage>
        <taxon>Bacteria</taxon>
        <taxon>Pseudomonadati</taxon>
        <taxon>Pseudomonadota</taxon>
        <taxon>Gammaproteobacteria</taxon>
        <taxon>Cellvibrionales</taxon>
        <taxon>Microbulbiferaceae</taxon>
        <taxon>Microbulbifer</taxon>
    </lineage>
</organism>
<feature type="transmembrane region" description="Helical" evidence="2">
    <location>
        <begin position="103"/>
        <end position="121"/>
    </location>
</feature>
<keyword evidence="2" id="KW-1133">Transmembrane helix</keyword>
<dbReference type="InterPro" id="IPR022134">
    <property type="entry name" value="DUF3667"/>
</dbReference>
<feature type="compositionally biased region" description="Polar residues" evidence="1">
    <location>
        <begin position="1"/>
        <end position="13"/>
    </location>
</feature>
<evidence type="ECO:0000313" key="4">
    <source>
        <dbReference type="Proteomes" id="UP001597425"/>
    </source>
</evidence>
<accession>A0ABW5E6L7</accession>
<sequence length="381" mass="42294">MQTTETQAPISQPETDRQPHECAEPGPVQRETCANCGTGLLGPHCYACGQPVRGMVRHLSSIVGDLFDTLLALDSRIVRTLWPLFARPGFLTREYFAGRRVRYVSPVRLFIFLCLSAFFFAKLNSGAGEVTDNFRAADSPAEVRQHLEASLAELEQTRRELAGSPAILLALSEAEQELHRQAQQRIVALGGAEAGDLPPLETTGWDPRESPLDIDGIPPATNRWLTEQAVNLDGNWASIRSDPERMKELLFGAIPTALFILLPIFALLLRLLYLFERRLYMEHLIVALHSHAALCLVLMVAILLGGVRAWLGPDRVLATICDATTAILLLWMPLYLLLMQKRVYDQGWPMTLAKYLLLGCCYAVLLGMVIPLTMVVNLAIL</sequence>
<dbReference type="RefSeq" id="WP_265721806.1">
    <property type="nucleotide sequence ID" value="NZ_JAPIVK010000015.1"/>
</dbReference>
<proteinExistence type="predicted"/>
<feature type="compositionally biased region" description="Basic and acidic residues" evidence="1">
    <location>
        <begin position="14"/>
        <end position="23"/>
    </location>
</feature>
<dbReference type="Pfam" id="PF12412">
    <property type="entry name" value="DUF3667"/>
    <property type="match status" value="1"/>
</dbReference>
<keyword evidence="2" id="KW-0472">Membrane</keyword>